<organism evidence="1">
    <name type="scientific">marine sediment metagenome</name>
    <dbReference type="NCBI Taxonomy" id="412755"/>
    <lineage>
        <taxon>unclassified sequences</taxon>
        <taxon>metagenomes</taxon>
        <taxon>ecological metagenomes</taxon>
    </lineage>
</organism>
<comment type="caution">
    <text evidence="1">The sequence shown here is derived from an EMBL/GenBank/DDBJ whole genome shotgun (WGS) entry which is preliminary data.</text>
</comment>
<name>A0A0F9TKJ9_9ZZZZ</name>
<dbReference type="EMBL" id="LAZR01001616">
    <property type="protein sequence ID" value="KKN41923.1"/>
    <property type="molecule type" value="Genomic_DNA"/>
</dbReference>
<dbReference type="AlphaFoldDB" id="A0A0F9TKJ9"/>
<proteinExistence type="predicted"/>
<reference evidence="1" key="1">
    <citation type="journal article" date="2015" name="Nature">
        <title>Complex archaea that bridge the gap between prokaryotes and eukaryotes.</title>
        <authorList>
            <person name="Spang A."/>
            <person name="Saw J.H."/>
            <person name="Jorgensen S.L."/>
            <person name="Zaremba-Niedzwiedzka K."/>
            <person name="Martijn J."/>
            <person name="Lind A.E."/>
            <person name="van Eijk R."/>
            <person name="Schleper C."/>
            <person name="Guy L."/>
            <person name="Ettema T.J."/>
        </authorList>
    </citation>
    <scope>NUCLEOTIDE SEQUENCE</scope>
</reference>
<evidence type="ECO:0000313" key="1">
    <source>
        <dbReference type="EMBL" id="KKN41923.1"/>
    </source>
</evidence>
<gene>
    <name evidence="1" type="ORF">LCGC14_0718530</name>
</gene>
<accession>A0A0F9TKJ9</accession>
<sequence length="32" mass="3364">MGLFLLHFGDGVTGNVQRTGQGRGFEGAGWPT</sequence>
<protein>
    <submittedName>
        <fullName evidence="1">Uncharacterized protein</fullName>
    </submittedName>
</protein>